<proteinExistence type="predicted"/>
<dbReference type="PROSITE" id="PS50893">
    <property type="entry name" value="ABC_TRANSPORTER_2"/>
    <property type="match status" value="1"/>
</dbReference>
<dbReference type="InterPro" id="IPR039421">
    <property type="entry name" value="Type_1_exporter"/>
</dbReference>
<dbReference type="GO" id="GO:0005524">
    <property type="term" value="F:ATP binding"/>
    <property type="evidence" value="ECO:0007669"/>
    <property type="project" value="UniProtKB-KW"/>
</dbReference>
<dbReference type="GO" id="GO:0015421">
    <property type="term" value="F:ABC-type oligopeptide transporter activity"/>
    <property type="evidence" value="ECO:0007669"/>
    <property type="project" value="TreeGrafter"/>
</dbReference>
<dbReference type="PROSITE" id="PS50929">
    <property type="entry name" value="ABC_TM1F"/>
    <property type="match status" value="1"/>
</dbReference>
<organism evidence="10 11">
    <name type="scientific">Globicatella sulfidifaciens DSM 15739</name>
    <dbReference type="NCBI Taxonomy" id="1121925"/>
    <lineage>
        <taxon>Bacteria</taxon>
        <taxon>Bacillati</taxon>
        <taxon>Bacillota</taxon>
        <taxon>Bacilli</taxon>
        <taxon>Lactobacillales</taxon>
        <taxon>Aerococcaceae</taxon>
        <taxon>Globicatella</taxon>
    </lineage>
</organism>
<gene>
    <name evidence="10" type="ORF">SAMN02746011_00191</name>
</gene>
<reference evidence="11" key="1">
    <citation type="submission" date="2017-02" db="EMBL/GenBank/DDBJ databases">
        <authorList>
            <person name="Varghese N."/>
            <person name="Submissions S."/>
        </authorList>
    </citation>
    <scope>NUCLEOTIDE SEQUENCE [LARGE SCALE GENOMIC DNA]</scope>
    <source>
        <strain evidence="11">DSM 15739</strain>
    </source>
</reference>
<dbReference type="PANTHER" id="PTHR43394:SF1">
    <property type="entry name" value="ATP-BINDING CASSETTE SUB-FAMILY B MEMBER 10, MITOCHONDRIAL"/>
    <property type="match status" value="1"/>
</dbReference>
<evidence type="ECO:0000256" key="2">
    <source>
        <dbReference type="ARBA" id="ARBA00022692"/>
    </source>
</evidence>
<evidence type="ECO:0000256" key="5">
    <source>
        <dbReference type="ARBA" id="ARBA00022989"/>
    </source>
</evidence>
<comment type="subcellular location">
    <subcellularLocation>
        <location evidence="1">Cell membrane</location>
        <topology evidence="1">Multi-pass membrane protein</topology>
    </subcellularLocation>
</comment>
<evidence type="ECO:0000313" key="11">
    <source>
        <dbReference type="Proteomes" id="UP000189941"/>
    </source>
</evidence>
<evidence type="ECO:0000256" key="6">
    <source>
        <dbReference type="ARBA" id="ARBA00023136"/>
    </source>
</evidence>
<dbReference type="AlphaFoldDB" id="A0A1T4JMP4"/>
<dbReference type="PROSITE" id="PS51257">
    <property type="entry name" value="PROKAR_LIPOPROTEIN"/>
    <property type="match status" value="1"/>
</dbReference>
<dbReference type="STRING" id="1121925.SAMN02746011_00191"/>
<dbReference type="InterPro" id="IPR003593">
    <property type="entry name" value="AAA+_ATPase"/>
</dbReference>
<keyword evidence="11" id="KW-1185">Reference proteome</keyword>
<evidence type="ECO:0000259" key="9">
    <source>
        <dbReference type="PROSITE" id="PS50929"/>
    </source>
</evidence>
<sequence length="275" mass="31232">MKLTALINVLIGLFFYGCVICILLIGDRQVLNGSITVGALASIIALSNELEMPVNLIADNLSSINSVKDIKQKYDAKGERAADDAPITTHIESLQQIDIQTLAYSINHQNFFEDFNYQFEQGKKYLIVGSSGKGKSTLAYLITKNLDPDQGTILYNHMDHQQVSYQEVQDHIGLISQHSIIFADTVLNNLHLYQELPIEMTQQLLEQFGLDERFNDWNELIIEEGNLSGGQKQRMIIIRALLQNKKFIILDESLSALDKENFHRIEDYLLDQEDI</sequence>
<dbReference type="EMBL" id="FUWO01000001">
    <property type="protein sequence ID" value="SJZ31424.1"/>
    <property type="molecule type" value="Genomic_DNA"/>
</dbReference>
<protein>
    <submittedName>
        <fullName evidence="10">ABC-type bacteriocin/lantibiotic exporters, contain an N-terminal double-glycine peptidase domain</fullName>
    </submittedName>
</protein>
<evidence type="ECO:0000259" key="8">
    <source>
        <dbReference type="PROSITE" id="PS50893"/>
    </source>
</evidence>
<dbReference type="InterPro" id="IPR017871">
    <property type="entry name" value="ABC_transporter-like_CS"/>
</dbReference>
<dbReference type="SUPFAM" id="SSF90123">
    <property type="entry name" value="ABC transporter transmembrane region"/>
    <property type="match status" value="1"/>
</dbReference>
<dbReference type="GO" id="GO:0005886">
    <property type="term" value="C:plasma membrane"/>
    <property type="evidence" value="ECO:0007669"/>
    <property type="project" value="UniProtKB-SubCell"/>
</dbReference>
<dbReference type="PANTHER" id="PTHR43394">
    <property type="entry name" value="ATP-DEPENDENT PERMEASE MDL1, MITOCHONDRIAL"/>
    <property type="match status" value="1"/>
</dbReference>
<keyword evidence="2 7" id="KW-0812">Transmembrane</keyword>
<feature type="transmembrane region" description="Helical" evidence="7">
    <location>
        <begin position="6"/>
        <end position="25"/>
    </location>
</feature>
<keyword evidence="4" id="KW-0067">ATP-binding</keyword>
<evidence type="ECO:0000313" key="10">
    <source>
        <dbReference type="EMBL" id="SJZ31424.1"/>
    </source>
</evidence>
<dbReference type="Proteomes" id="UP000189941">
    <property type="component" value="Unassembled WGS sequence"/>
</dbReference>
<evidence type="ECO:0000256" key="4">
    <source>
        <dbReference type="ARBA" id="ARBA00022840"/>
    </source>
</evidence>
<keyword evidence="3" id="KW-0547">Nucleotide-binding</keyword>
<evidence type="ECO:0000256" key="7">
    <source>
        <dbReference type="SAM" id="Phobius"/>
    </source>
</evidence>
<dbReference type="GO" id="GO:0016887">
    <property type="term" value="F:ATP hydrolysis activity"/>
    <property type="evidence" value="ECO:0007669"/>
    <property type="project" value="InterPro"/>
</dbReference>
<evidence type="ECO:0000256" key="3">
    <source>
        <dbReference type="ARBA" id="ARBA00022741"/>
    </source>
</evidence>
<dbReference type="SUPFAM" id="SSF52540">
    <property type="entry name" value="P-loop containing nucleoside triphosphate hydrolases"/>
    <property type="match status" value="1"/>
</dbReference>
<feature type="domain" description="ABC transmembrane type-1" evidence="9">
    <location>
        <begin position="1"/>
        <end position="66"/>
    </location>
</feature>
<dbReference type="InterPro" id="IPR003439">
    <property type="entry name" value="ABC_transporter-like_ATP-bd"/>
</dbReference>
<dbReference type="Pfam" id="PF00005">
    <property type="entry name" value="ABC_tran"/>
    <property type="match status" value="1"/>
</dbReference>
<dbReference type="InterPro" id="IPR036640">
    <property type="entry name" value="ABC1_TM_sf"/>
</dbReference>
<keyword evidence="6 7" id="KW-0472">Membrane</keyword>
<feature type="domain" description="ABC transporter" evidence="8">
    <location>
        <begin position="97"/>
        <end position="275"/>
    </location>
</feature>
<dbReference type="SMART" id="SM00382">
    <property type="entry name" value="AAA"/>
    <property type="match status" value="1"/>
</dbReference>
<dbReference type="InterPro" id="IPR027417">
    <property type="entry name" value="P-loop_NTPase"/>
</dbReference>
<dbReference type="Gene3D" id="3.40.50.300">
    <property type="entry name" value="P-loop containing nucleotide triphosphate hydrolases"/>
    <property type="match status" value="1"/>
</dbReference>
<keyword evidence="5 7" id="KW-1133">Transmembrane helix</keyword>
<name>A0A1T4JMP4_9LACT</name>
<dbReference type="InterPro" id="IPR011527">
    <property type="entry name" value="ABC1_TM_dom"/>
</dbReference>
<dbReference type="PROSITE" id="PS00211">
    <property type="entry name" value="ABC_TRANSPORTER_1"/>
    <property type="match status" value="1"/>
</dbReference>
<dbReference type="Gene3D" id="1.20.1560.10">
    <property type="entry name" value="ABC transporter type 1, transmembrane domain"/>
    <property type="match status" value="1"/>
</dbReference>
<evidence type="ECO:0000256" key="1">
    <source>
        <dbReference type="ARBA" id="ARBA00004651"/>
    </source>
</evidence>
<accession>A0A1T4JMP4</accession>